<feature type="transmembrane region" description="Helical" evidence="6">
    <location>
        <begin position="205"/>
        <end position="224"/>
    </location>
</feature>
<dbReference type="Pfam" id="PF07690">
    <property type="entry name" value="MFS_1"/>
    <property type="match status" value="1"/>
</dbReference>
<dbReference type="GO" id="GO:0005886">
    <property type="term" value="C:plasma membrane"/>
    <property type="evidence" value="ECO:0007669"/>
    <property type="project" value="TreeGrafter"/>
</dbReference>
<dbReference type="CDD" id="cd17502">
    <property type="entry name" value="MFS_Azr1_MDR_like"/>
    <property type="match status" value="1"/>
</dbReference>
<evidence type="ECO:0000313" key="8">
    <source>
        <dbReference type="EMBL" id="ELR04747.1"/>
    </source>
</evidence>
<dbReference type="EMBL" id="GL573359">
    <property type="protein sequence ID" value="ELR04747.1"/>
    <property type="molecule type" value="Genomic_DNA"/>
</dbReference>
<keyword evidence="9" id="KW-1185">Reference proteome</keyword>
<dbReference type="PANTHER" id="PTHR23501">
    <property type="entry name" value="MAJOR FACILITATOR SUPERFAMILY"/>
    <property type="match status" value="1"/>
</dbReference>
<comment type="subcellular location">
    <subcellularLocation>
        <location evidence="1">Membrane</location>
        <topology evidence="1">Multi-pass membrane protein</topology>
    </subcellularLocation>
</comment>
<feature type="transmembrane region" description="Helical" evidence="6">
    <location>
        <begin position="463"/>
        <end position="484"/>
    </location>
</feature>
<dbReference type="FunCoup" id="L8FV43">
    <property type="interactions" value="50"/>
</dbReference>
<dbReference type="SUPFAM" id="SSF103473">
    <property type="entry name" value="MFS general substrate transporter"/>
    <property type="match status" value="1"/>
</dbReference>
<dbReference type="PROSITE" id="PS50850">
    <property type="entry name" value="MFS"/>
    <property type="match status" value="1"/>
</dbReference>
<evidence type="ECO:0000256" key="6">
    <source>
        <dbReference type="SAM" id="Phobius"/>
    </source>
</evidence>
<evidence type="ECO:0000256" key="4">
    <source>
        <dbReference type="ARBA" id="ARBA00023136"/>
    </source>
</evidence>
<feature type="compositionally biased region" description="Basic and acidic residues" evidence="5">
    <location>
        <begin position="72"/>
        <end position="81"/>
    </location>
</feature>
<feature type="transmembrane region" description="Helical" evidence="6">
    <location>
        <begin position="175"/>
        <end position="193"/>
    </location>
</feature>
<organism evidence="8 9">
    <name type="scientific">Pseudogymnoascus destructans (strain ATCC MYA-4855 / 20631-21)</name>
    <name type="common">Bat white-nose syndrome fungus</name>
    <name type="synonym">Geomyces destructans</name>
    <dbReference type="NCBI Taxonomy" id="658429"/>
    <lineage>
        <taxon>Eukaryota</taxon>
        <taxon>Fungi</taxon>
        <taxon>Dikarya</taxon>
        <taxon>Ascomycota</taxon>
        <taxon>Pezizomycotina</taxon>
        <taxon>Leotiomycetes</taxon>
        <taxon>Thelebolales</taxon>
        <taxon>Thelebolaceae</taxon>
        <taxon>Pseudogymnoascus</taxon>
    </lineage>
</organism>
<dbReference type="InterPro" id="IPR036259">
    <property type="entry name" value="MFS_trans_sf"/>
</dbReference>
<sequence>MDKILENAMTGANYETRERVEKFPGNFIAGPSYETRERVEKFPGNFIAGPSYETRERVEKSPENFMAGVSFETHEGMDKSPENTTSGASYTARDSISESDRIEVYTGNSRDPLPLPSPTDATLAEDRDRVYPPMSQVILIMASLLVSMFLVALDRMIIATAIPKITDEFRSLSDVGWYASAFMLAGSAPILLFGKIYTFYSPKWLLLSAMGLFEIGNLICGVAPNSNTLIVGRAVAGLGAAGIFTGCVVGVQHVLPLQKRPMAMGLFGTVFAISSIIGPLLGGALTDGVSWRWCFYVNLPIGGVAMAVLAIVLTLPAPAAAETSFKKKLWQLDPVGTICFIPGICCILLALQWGGNQYPWNAGVIIALFVVGALLIIVFVCVQIWLQDGATVPPRIIKKRSVASGFCFSLCVGASLIVCVLYLAIYFQSVKGVSAVQSGINTIPLLFATSFGAIVGGGSVSRFGYYAPFMLAGPPIMAVGAGLLTTFRVNTPPSQWIGYQIIFGFGCGICMQQPSVAAQRVLSRKDIAIGSALMMFAQQLSGSVFVPIAQSIFQNRLVHTLSVVPGVDIKAIVDVGATDLRRIVPPSQMDGVLKAFNDALVATFFVVTVASGLALLPALTVEWLSVKVKRTAQMARKYQWEIWGHRQ</sequence>
<evidence type="ECO:0000259" key="7">
    <source>
        <dbReference type="PROSITE" id="PS50850"/>
    </source>
</evidence>
<dbReference type="Gene3D" id="1.20.1720.10">
    <property type="entry name" value="Multidrug resistance protein D"/>
    <property type="match status" value="1"/>
</dbReference>
<keyword evidence="3 6" id="KW-1133">Transmembrane helix</keyword>
<feature type="transmembrane region" description="Helical" evidence="6">
    <location>
        <begin position="295"/>
        <end position="315"/>
    </location>
</feature>
<evidence type="ECO:0000256" key="2">
    <source>
        <dbReference type="ARBA" id="ARBA00022692"/>
    </source>
</evidence>
<keyword evidence="4 6" id="KW-0472">Membrane</keyword>
<gene>
    <name evidence="8" type="ORF">GMDG_06975</name>
</gene>
<dbReference type="PANTHER" id="PTHR23501:SF201">
    <property type="entry name" value="MFS AFLATOXIN EFFLUX PUMP"/>
    <property type="match status" value="1"/>
</dbReference>
<feature type="transmembrane region" description="Helical" evidence="6">
    <location>
        <begin position="527"/>
        <end position="549"/>
    </location>
</feature>
<dbReference type="PRINTS" id="PR01036">
    <property type="entry name" value="TCRTETB"/>
</dbReference>
<dbReference type="InParanoid" id="L8FV43"/>
<accession>L8FV43</accession>
<feature type="transmembrane region" description="Helical" evidence="6">
    <location>
        <begin position="263"/>
        <end position="283"/>
    </location>
</feature>
<feature type="transmembrane region" description="Helical" evidence="6">
    <location>
        <begin position="230"/>
        <end position="251"/>
    </location>
</feature>
<dbReference type="OrthoDB" id="10021397at2759"/>
<feature type="region of interest" description="Disordered" evidence="5">
    <location>
        <begin position="106"/>
        <end position="126"/>
    </location>
</feature>
<feature type="transmembrane region" description="Helical" evidence="6">
    <location>
        <begin position="439"/>
        <end position="456"/>
    </location>
</feature>
<feature type="transmembrane region" description="Helical" evidence="6">
    <location>
        <begin position="335"/>
        <end position="354"/>
    </location>
</feature>
<feature type="transmembrane region" description="Helical" evidence="6">
    <location>
        <begin position="137"/>
        <end position="163"/>
    </location>
</feature>
<feature type="transmembrane region" description="Helical" evidence="6">
    <location>
        <begin position="406"/>
        <end position="427"/>
    </location>
</feature>
<dbReference type="HOGENOM" id="CLU_000960_22_3_1"/>
<proteinExistence type="predicted"/>
<protein>
    <recommendedName>
        <fullName evidence="7">Major facilitator superfamily (MFS) profile domain-containing protein</fullName>
    </recommendedName>
</protein>
<evidence type="ECO:0000256" key="5">
    <source>
        <dbReference type="SAM" id="MobiDB-lite"/>
    </source>
</evidence>
<dbReference type="VEuPathDB" id="FungiDB:GMDG_06975"/>
<dbReference type="AlphaFoldDB" id="L8FV43"/>
<dbReference type="FunFam" id="1.20.1720.10:FF:000012">
    <property type="entry name" value="MFS toxin efflux pump (AflT)"/>
    <property type="match status" value="1"/>
</dbReference>
<dbReference type="InterPro" id="IPR020846">
    <property type="entry name" value="MFS_dom"/>
</dbReference>
<evidence type="ECO:0000256" key="3">
    <source>
        <dbReference type="ARBA" id="ARBA00022989"/>
    </source>
</evidence>
<evidence type="ECO:0000256" key="1">
    <source>
        <dbReference type="ARBA" id="ARBA00004141"/>
    </source>
</evidence>
<dbReference type="GO" id="GO:0022857">
    <property type="term" value="F:transmembrane transporter activity"/>
    <property type="evidence" value="ECO:0007669"/>
    <property type="project" value="InterPro"/>
</dbReference>
<feature type="region of interest" description="Disordered" evidence="5">
    <location>
        <begin position="72"/>
        <end position="93"/>
    </location>
</feature>
<name>L8FV43_PSED2</name>
<feature type="domain" description="Major facilitator superfamily (MFS) profile" evidence="7">
    <location>
        <begin position="140"/>
        <end position="629"/>
    </location>
</feature>
<dbReference type="FunFam" id="1.20.1250.20:FF:000196">
    <property type="entry name" value="MFS toxin efflux pump (AflT)"/>
    <property type="match status" value="1"/>
</dbReference>
<reference evidence="9" key="1">
    <citation type="submission" date="2010-09" db="EMBL/GenBank/DDBJ databases">
        <title>The genome sequence of Geomyces destructans 20631-21.</title>
        <authorList>
            <consortium name="The Broad Institute Genome Sequencing Platform"/>
            <person name="Cuomo C.A."/>
            <person name="Blehert D.S."/>
            <person name="Lorch J.M."/>
            <person name="Young S.K."/>
            <person name="Zeng Q."/>
            <person name="Gargeya S."/>
            <person name="Fitzgerald M."/>
            <person name="Haas B."/>
            <person name="Abouelleil A."/>
            <person name="Alvarado L."/>
            <person name="Arachchi H.M."/>
            <person name="Berlin A."/>
            <person name="Brown A."/>
            <person name="Chapman S.B."/>
            <person name="Chen Z."/>
            <person name="Dunbar C."/>
            <person name="Freedman E."/>
            <person name="Gearin G."/>
            <person name="Gellesch M."/>
            <person name="Goldberg J."/>
            <person name="Griggs A."/>
            <person name="Gujja S."/>
            <person name="Heiman D."/>
            <person name="Howarth C."/>
            <person name="Larson L."/>
            <person name="Lui A."/>
            <person name="MacDonald P.J.P."/>
            <person name="Montmayeur A."/>
            <person name="Murphy C."/>
            <person name="Neiman D."/>
            <person name="Pearson M."/>
            <person name="Priest M."/>
            <person name="Roberts A."/>
            <person name="Saif S."/>
            <person name="Shea T."/>
            <person name="Shenoy N."/>
            <person name="Sisk P."/>
            <person name="Stolte C."/>
            <person name="Sykes S."/>
            <person name="Wortman J."/>
            <person name="Nusbaum C."/>
            <person name="Birren B."/>
        </authorList>
    </citation>
    <scope>NUCLEOTIDE SEQUENCE [LARGE SCALE GENOMIC DNA]</scope>
    <source>
        <strain evidence="9">ATCC MYA-4855 / 20631-21</strain>
    </source>
</reference>
<dbReference type="InterPro" id="IPR011701">
    <property type="entry name" value="MFS"/>
</dbReference>
<feature type="transmembrane region" description="Helical" evidence="6">
    <location>
        <begin position="599"/>
        <end position="624"/>
    </location>
</feature>
<feature type="transmembrane region" description="Helical" evidence="6">
    <location>
        <begin position="360"/>
        <end position="386"/>
    </location>
</feature>
<feature type="compositionally biased region" description="Polar residues" evidence="5">
    <location>
        <begin position="82"/>
        <end position="93"/>
    </location>
</feature>
<feature type="transmembrane region" description="Helical" evidence="6">
    <location>
        <begin position="496"/>
        <end position="515"/>
    </location>
</feature>
<evidence type="ECO:0000313" key="9">
    <source>
        <dbReference type="Proteomes" id="UP000011064"/>
    </source>
</evidence>
<keyword evidence="2 6" id="KW-0812">Transmembrane</keyword>
<dbReference type="Gene3D" id="1.20.1250.20">
    <property type="entry name" value="MFS general substrate transporter like domains"/>
    <property type="match status" value="1"/>
</dbReference>
<dbReference type="Proteomes" id="UP000011064">
    <property type="component" value="Unassembled WGS sequence"/>
</dbReference>